<proteinExistence type="predicted"/>
<gene>
    <name evidence="2" type="ORF">AVDCRST_MAG30-136</name>
</gene>
<name>A0A6J4RE12_9ACTN</name>
<feature type="transmembrane region" description="Helical" evidence="1">
    <location>
        <begin position="100"/>
        <end position="118"/>
    </location>
</feature>
<evidence type="ECO:0000313" key="2">
    <source>
        <dbReference type="EMBL" id="CAA9471387.1"/>
    </source>
</evidence>
<sequence>MSGPTLYEDRSEGEQTALLLAGPIALGVVAGIALGINEIAYLVLSLVGIVGGYFAGLEHDSPREGFHRGLVGGLLFGVTILLTHGLTGKEAKAELPDPEILVVVITTVFGVVLGALGARSRRKREAR</sequence>
<organism evidence="2">
    <name type="scientific">uncultured Solirubrobacteraceae bacterium</name>
    <dbReference type="NCBI Taxonomy" id="1162706"/>
    <lineage>
        <taxon>Bacteria</taxon>
        <taxon>Bacillati</taxon>
        <taxon>Actinomycetota</taxon>
        <taxon>Thermoleophilia</taxon>
        <taxon>Solirubrobacterales</taxon>
        <taxon>Solirubrobacteraceae</taxon>
        <taxon>environmental samples</taxon>
    </lineage>
</organism>
<accession>A0A6J4RE12</accession>
<dbReference type="AlphaFoldDB" id="A0A6J4RE12"/>
<feature type="transmembrane region" description="Helical" evidence="1">
    <location>
        <begin position="69"/>
        <end position="88"/>
    </location>
</feature>
<dbReference type="EMBL" id="CADCVS010000026">
    <property type="protein sequence ID" value="CAA9471387.1"/>
    <property type="molecule type" value="Genomic_DNA"/>
</dbReference>
<feature type="transmembrane region" description="Helical" evidence="1">
    <location>
        <begin position="39"/>
        <end position="57"/>
    </location>
</feature>
<protein>
    <submittedName>
        <fullName evidence="2">Uncharacterized protein</fullName>
    </submittedName>
</protein>
<keyword evidence="1" id="KW-1133">Transmembrane helix</keyword>
<keyword evidence="1" id="KW-0812">Transmembrane</keyword>
<evidence type="ECO:0000256" key="1">
    <source>
        <dbReference type="SAM" id="Phobius"/>
    </source>
</evidence>
<reference evidence="2" key="1">
    <citation type="submission" date="2020-02" db="EMBL/GenBank/DDBJ databases">
        <authorList>
            <person name="Meier V. D."/>
        </authorList>
    </citation>
    <scope>NUCLEOTIDE SEQUENCE</scope>
    <source>
        <strain evidence="2">AVDCRST_MAG30</strain>
    </source>
</reference>
<keyword evidence="1" id="KW-0472">Membrane</keyword>
<feature type="transmembrane region" description="Helical" evidence="1">
    <location>
        <begin position="16"/>
        <end position="33"/>
    </location>
</feature>